<sequence>MILSALFAPLIDLFFPLFCVSCKRYGDVLCNTCVTSFTLDAPKIVLNPAPSLHACIIAARYERTPVSAALRALKYEGVTLLVPCLANALRRSLDAFPQSSNIVVPVPLHWRKKALRGFNQSSLIAQSLAKTSSLQVSELLVRTRYTPSQTRLKRAKRLKNMTAAFRCTQKSPRDVLLLDDVTTTFATLEDAARALKAAGARRVTALVVAHSRD</sequence>
<evidence type="ECO:0000313" key="1">
    <source>
        <dbReference type="EMBL" id="OGY90512.1"/>
    </source>
</evidence>
<evidence type="ECO:0000313" key="2">
    <source>
        <dbReference type="Proteomes" id="UP000177817"/>
    </source>
</evidence>
<proteinExistence type="predicted"/>
<gene>
    <name evidence="1" type="ORF">A2677_00095</name>
</gene>
<dbReference type="InterPro" id="IPR051910">
    <property type="entry name" value="ComF/GntX_DNA_util-trans"/>
</dbReference>
<dbReference type="PANTHER" id="PTHR47505:SF1">
    <property type="entry name" value="DNA UTILIZATION PROTEIN YHGH"/>
    <property type="match status" value="1"/>
</dbReference>
<dbReference type="AlphaFoldDB" id="A0A1G2BN01"/>
<dbReference type="SUPFAM" id="SSF53271">
    <property type="entry name" value="PRTase-like"/>
    <property type="match status" value="1"/>
</dbReference>
<accession>A0A1G2BN01</accession>
<dbReference type="InterPro" id="IPR029057">
    <property type="entry name" value="PRTase-like"/>
</dbReference>
<organism evidence="1 2">
    <name type="scientific">Candidatus Komeilibacteria bacterium RIFCSPHIGHO2_01_FULL_52_14</name>
    <dbReference type="NCBI Taxonomy" id="1798549"/>
    <lineage>
        <taxon>Bacteria</taxon>
        <taxon>Candidatus Komeiliibacteriota</taxon>
    </lineage>
</organism>
<name>A0A1G2BN01_9BACT</name>
<dbReference type="Gene3D" id="3.40.50.2020">
    <property type="match status" value="1"/>
</dbReference>
<evidence type="ECO:0008006" key="3">
    <source>
        <dbReference type="Google" id="ProtNLM"/>
    </source>
</evidence>
<protein>
    <recommendedName>
        <fullName evidence="3">Phosphoribosyltransferase domain-containing protein</fullName>
    </recommendedName>
</protein>
<comment type="caution">
    <text evidence="1">The sequence shown here is derived from an EMBL/GenBank/DDBJ whole genome shotgun (WGS) entry which is preliminary data.</text>
</comment>
<dbReference type="Proteomes" id="UP000177817">
    <property type="component" value="Unassembled WGS sequence"/>
</dbReference>
<dbReference type="PANTHER" id="PTHR47505">
    <property type="entry name" value="DNA UTILIZATION PROTEIN YHGH"/>
    <property type="match status" value="1"/>
</dbReference>
<dbReference type="EMBL" id="MHKK01000009">
    <property type="protein sequence ID" value="OGY90512.1"/>
    <property type="molecule type" value="Genomic_DNA"/>
</dbReference>
<reference evidence="1 2" key="1">
    <citation type="journal article" date="2016" name="Nat. Commun.">
        <title>Thousands of microbial genomes shed light on interconnected biogeochemical processes in an aquifer system.</title>
        <authorList>
            <person name="Anantharaman K."/>
            <person name="Brown C.T."/>
            <person name="Hug L.A."/>
            <person name="Sharon I."/>
            <person name="Castelle C.J."/>
            <person name="Probst A.J."/>
            <person name="Thomas B.C."/>
            <person name="Singh A."/>
            <person name="Wilkins M.J."/>
            <person name="Karaoz U."/>
            <person name="Brodie E.L."/>
            <person name="Williams K.H."/>
            <person name="Hubbard S.S."/>
            <person name="Banfield J.F."/>
        </authorList>
    </citation>
    <scope>NUCLEOTIDE SEQUENCE [LARGE SCALE GENOMIC DNA]</scope>
</reference>